<keyword evidence="3" id="KW-1185">Reference proteome</keyword>
<dbReference type="EMBL" id="JARYGZ010000001">
    <property type="protein sequence ID" value="MDH7639566.1"/>
    <property type="molecule type" value="Genomic_DNA"/>
</dbReference>
<protein>
    <submittedName>
        <fullName evidence="2">Uncharacterized protein</fullName>
    </submittedName>
</protein>
<proteinExistence type="predicted"/>
<gene>
    <name evidence="2" type="ORF">QGN17_12575</name>
</gene>
<evidence type="ECO:0000313" key="3">
    <source>
        <dbReference type="Proteomes" id="UP001160625"/>
    </source>
</evidence>
<dbReference type="Proteomes" id="UP001160625">
    <property type="component" value="Unassembled WGS sequence"/>
</dbReference>
<keyword evidence="1" id="KW-0732">Signal</keyword>
<reference evidence="2" key="1">
    <citation type="submission" date="2023-04" db="EMBL/GenBank/DDBJ databases">
        <title>Sphingomonas sp. MAHUQ-71 isolated from rice field.</title>
        <authorList>
            <person name="Huq M.A."/>
        </authorList>
    </citation>
    <scope>NUCLEOTIDE SEQUENCE</scope>
    <source>
        <strain evidence="2">MAHUQ-71</strain>
    </source>
</reference>
<sequence>MKIVAAVLVAFAGSSVALAAPAARPPGAVACIDPQQMQGTSAEGSDTIIFHVGNRTYRNRLDSVCPGVERLNTFSSLETEPSGGQLCQGDTVRIFDQQAVRGVGINAYPRCRLGWFEPVPPKAGRP</sequence>
<evidence type="ECO:0000256" key="1">
    <source>
        <dbReference type="SAM" id="SignalP"/>
    </source>
</evidence>
<comment type="caution">
    <text evidence="2">The sequence shown here is derived from an EMBL/GenBank/DDBJ whole genome shotgun (WGS) entry which is preliminary data.</text>
</comment>
<organism evidence="2 3">
    <name type="scientific">Sphingomonas oryzagri</name>
    <dbReference type="NCBI Taxonomy" id="3042314"/>
    <lineage>
        <taxon>Bacteria</taxon>
        <taxon>Pseudomonadati</taxon>
        <taxon>Pseudomonadota</taxon>
        <taxon>Alphaproteobacteria</taxon>
        <taxon>Sphingomonadales</taxon>
        <taxon>Sphingomonadaceae</taxon>
        <taxon>Sphingomonas</taxon>
    </lineage>
</organism>
<feature type="signal peptide" evidence="1">
    <location>
        <begin position="1"/>
        <end position="19"/>
    </location>
</feature>
<accession>A0ABT6N3E2</accession>
<feature type="chain" id="PRO_5045448093" evidence="1">
    <location>
        <begin position="20"/>
        <end position="126"/>
    </location>
</feature>
<evidence type="ECO:0000313" key="2">
    <source>
        <dbReference type="EMBL" id="MDH7639566.1"/>
    </source>
</evidence>
<name>A0ABT6N3E2_9SPHN</name>
<dbReference type="RefSeq" id="WP_281044831.1">
    <property type="nucleotide sequence ID" value="NZ_JARYGZ010000001.1"/>
</dbReference>